<keyword evidence="1" id="KW-0812">Transmembrane</keyword>
<evidence type="ECO:0000313" key="5">
    <source>
        <dbReference type="Proteomes" id="UP000254618"/>
    </source>
</evidence>
<evidence type="ECO:0000313" key="4">
    <source>
        <dbReference type="Proteomes" id="UP000190777"/>
    </source>
</evidence>
<evidence type="ECO:0000313" key="3">
    <source>
        <dbReference type="EMBL" id="STZ03846.1"/>
    </source>
</evidence>
<protein>
    <submittedName>
        <fullName evidence="3">Uncharacterized protein</fullName>
    </submittedName>
</protein>
<sequence length="158" mass="18476">MTLGIRCIALIFFCMAIYGLGYYYHIFPRKFDGFLSNAIANELTKHNKFHIGDYIEYGENDVLCIAPSYKSLPFNEMVIGNRSKSFIEQRINGFFGKSDSYRWIIVFNSHDKGNPRMYKITGEAVPDFKISQCYGGRNIVFEKTKHEDVYIYFKIREV</sequence>
<keyword evidence="4" id="KW-1185">Reference proteome</keyword>
<evidence type="ECO:0000313" key="2">
    <source>
        <dbReference type="EMBL" id="OPH35829.1"/>
    </source>
</evidence>
<proteinExistence type="predicted"/>
<keyword evidence="1" id="KW-0472">Membrane</keyword>
<reference evidence="3 5" key="2">
    <citation type="submission" date="2018-06" db="EMBL/GenBank/DDBJ databases">
        <authorList>
            <consortium name="Pathogen Informatics"/>
            <person name="Doyle S."/>
        </authorList>
    </citation>
    <scope>NUCLEOTIDE SEQUENCE [LARGE SCALE GENOMIC DNA]</scope>
    <source>
        <strain evidence="3 5">NCTC11012</strain>
    </source>
</reference>
<dbReference type="EMBL" id="MXAP01000104">
    <property type="protein sequence ID" value="OPH35829.1"/>
    <property type="molecule type" value="Genomic_DNA"/>
</dbReference>
<keyword evidence="1" id="KW-1133">Transmembrane helix</keyword>
<dbReference type="Proteomes" id="UP000190777">
    <property type="component" value="Unassembled WGS sequence"/>
</dbReference>
<gene>
    <name evidence="2" type="ORF">B5J93_10115</name>
    <name evidence="3" type="ORF">NCTC11012_02101</name>
</gene>
<dbReference type="AlphaFoldDB" id="A0A378QSH7"/>
<dbReference type="EMBL" id="UGQF01000001">
    <property type="protein sequence ID" value="STZ03846.1"/>
    <property type="molecule type" value="Genomic_DNA"/>
</dbReference>
<dbReference type="RefSeq" id="WP_079326260.1">
    <property type="nucleotide sequence ID" value="NZ_MXAP01000104.1"/>
</dbReference>
<evidence type="ECO:0000256" key="1">
    <source>
        <dbReference type="SAM" id="Phobius"/>
    </source>
</evidence>
<accession>A0A378QSH7</accession>
<name>A0A378QSH7_9GAMM</name>
<organism evidence="3 5">
    <name type="scientific">Moraxella equi</name>
    <dbReference type="NCBI Taxonomy" id="60442"/>
    <lineage>
        <taxon>Bacteria</taxon>
        <taxon>Pseudomonadati</taxon>
        <taxon>Pseudomonadota</taxon>
        <taxon>Gammaproteobacteria</taxon>
        <taxon>Moraxellales</taxon>
        <taxon>Moraxellaceae</taxon>
        <taxon>Moraxella</taxon>
    </lineage>
</organism>
<feature type="transmembrane region" description="Helical" evidence="1">
    <location>
        <begin position="7"/>
        <end position="27"/>
    </location>
</feature>
<dbReference type="Proteomes" id="UP000254618">
    <property type="component" value="Unassembled WGS sequence"/>
</dbReference>
<reference evidence="2 4" key="1">
    <citation type="submission" date="2017-03" db="EMBL/GenBank/DDBJ databases">
        <title>Draft genome sequence of Moraxella equi CCUG 4950T type strain.</title>
        <authorList>
            <person name="Salva-Serra F."/>
            <person name="Engstrom-Jakobsson H."/>
            <person name="Thorell K."/>
            <person name="Jaen-Luchoro D."/>
            <person name="Gonzales-Siles L."/>
            <person name="Karlsson R."/>
            <person name="Yazdan S."/>
            <person name="Boulund F."/>
            <person name="Johnning A."/>
            <person name="Engstrand L."/>
            <person name="Kristiansson E."/>
            <person name="Moore E."/>
        </authorList>
    </citation>
    <scope>NUCLEOTIDE SEQUENCE [LARGE SCALE GENOMIC DNA]</scope>
    <source>
        <strain evidence="2 4">CCUG 4950</strain>
    </source>
</reference>